<accession>A0AAT9H6R3</accession>
<name>A0AAT9H6R3_9FLAO</name>
<gene>
    <name evidence="1" type="ORF">CFS9_41200</name>
</gene>
<organism evidence="1">
    <name type="scientific">Flavobacterium sp. CFS9</name>
    <dbReference type="NCBI Taxonomy" id="3143118"/>
    <lineage>
        <taxon>Bacteria</taxon>
        <taxon>Pseudomonadati</taxon>
        <taxon>Bacteroidota</taxon>
        <taxon>Flavobacteriia</taxon>
        <taxon>Flavobacteriales</taxon>
        <taxon>Flavobacteriaceae</taxon>
        <taxon>Flavobacterium</taxon>
    </lineage>
</organism>
<proteinExistence type="predicted"/>
<evidence type="ECO:0000313" key="1">
    <source>
        <dbReference type="EMBL" id="BFM45479.1"/>
    </source>
</evidence>
<reference evidence="1" key="1">
    <citation type="submission" date="2024-05" db="EMBL/GenBank/DDBJ databases">
        <title>Whole-Genome Sequence of CFS9, a Potential Fish Probiotic Isolated from the Body Surface of Silurus asotus.</title>
        <authorList>
            <person name="Kojima M."/>
            <person name="Tobioka K."/>
            <person name="Yokota K."/>
            <person name="Nakatani H."/>
            <person name="Hori K."/>
            <person name="Tamaru Y."/>
            <person name="Okazaki F."/>
        </authorList>
    </citation>
    <scope>NUCLEOTIDE SEQUENCE</scope>
    <source>
        <strain evidence="1">CFS9</strain>
    </source>
</reference>
<dbReference type="AlphaFoldDB" id="A0AAT9H6R3"/>
<sequence length="55" mass="6586">MDELYSKIIKFKPKRKSKTVIYEKTVAIVNSDLQYQLSIANKFKNEYRQNKSIIM</sequence>
<protein>
    <submittedName>
        <fullName evidence="1">Uncharacterized protein</fullName>
    </submittedName>
</protein>
<dbReference type="EMBL" id="AP031573">
    <property type="protein sequence ID" value="BFM45479.1"/>
    <property type="molecule type" value="Genomic_DNA"/>
</dbReference>